<accession>A0A835VLD4</accession>
<dbReference type="Proteomes" id="UP000639772">
    <property type="component" value="Chromosome 1"/>
</dbReference>
<proteinExistence type="predicted"/>
<protein>
    <submittedName>
        <fullName evidence="2">Uncharacterized protein</fullName>
    </submittedName>
</protein>
<evidence type="ECO:0000313" key="3">
    <source>
        <dbReference type="Proteomes" id="UP000639772"/>
    </source>
</evidence>
<sequence>MIMAKLIILHRTSLPHCVGNSTAIAPVELPQQNQKSAWYARSLCTIALLLQIQQLYHHFRREKMKDIVQEIHRSASPDHDDAETAKEIAKEHAKDVPQPPESDGATGSGLTNLIVSHLPISKPGHPEKPARPSLRGTINEEVAMADAEANEEPALEVEAEPARIHTLPAAPPDGFGPDTDEAAILISIIHD</sequence>
<dbReference type="AlphaFoldDB" id="A0A835VLD4"/>
<name>A0A835VLD4_VANPL</name>
<gene>
    <name evidence="2" type="ORF">HPP92_003314</name>
</gene>
<dbReference type="EMBL" id="JADCNM010000001">
    <property type="protein sequence ID" value="KAG0503242.1"/>
    <property type="molecule type" value="Genomic_DNA"/>
</dbReference>
<reference evidence="2 3" key="1">
    <citation type="journal article" date="2020" name="Nat. Food">
        <title>A phased Vanilla planifolia genome enables genetic improvement of flavour and production.</title>
        <authorList>
            <person name="Hasing T."/>
            <person name="Tang H."/>
            <person name="Brym M."/>
            <person name="Khazi F."/>
            <person name="Huang T."/>
            <person name="Chambers A.H."/>
        </authorList>
    </citation>
    <scope>NUCLEOTIDE SEQUENCE [LARGE SCALE GENOMIC DNA]</scope>
    <source>
        <tissue evidence="2">Leaf</tissue>
    </source>
</reference>
<evidence type="ECO:0000256" key="1">
    <source>
        <dbReference type="SAM" id="MobiDB-lite"/>
    </source>
</evidence>
<feature type="compositionally biased region" description="Basic and acidic residues" evidence="1">
    <location>
        <begin position="73"/>
        <end position="95"/>
    </location>
</feature>
<evidence type="ECO:0000313" key="2">
    <source>
        <dbReference type="EMBL" id="KAG0503242.1"/>
    </source>
</evidence>
<feature type="region of interest" description="Disordered" evidence="1">
    <location>
        <begin position="73"/>
        <end position="110"/>
    </location>
</feature>
<comment type="caution">
    <text evidence="2">The sequence shown here is derived from an EMBL/GenBank/DDBJ whole genome shotgun (WGS) entry which is preliminary data.</text>
</comment>
<organism evidence="2 3">
    <name type="scientific">Vanilla planifolia</name>
    <name type="common">Vanilla</name>
    <dbReference type="NCBI Taxonomy" id="51239"/>
    <lineage>
        <taxon>Eukaryota</taxon>
        <taxon>Viridiplantae</taxon>
        <taxon>Streptophyta</taxon>
        <taxon>Embryophyta</taxon>
        <taxon>Tracheophyta</taxon>
        <taxon>Spermatophyta</taxon>
        <taxon>Magnoliopsida</taxon>
        <taxon>Liliopsida</taxon>
        <taxon>Asparagales</taxon>
        <taxon>Orchidaceae</taxon>
        <taxon>Vanilloideae</taxon>
        <taxon>Vanilleae</taxon>
        <taxon>Vanilla</taxon>
    </lineage>
</organism>